<dbReference type="RefSeq" id="WP_160861213.1">
    <property type="nucleotide sequence ID" value="NZ_WUMK01000008.1"/>
</dbReference>
<evidence type="ECO:0000313" key="7">
    <source>
        <dbReference type="Proteomes" id="UP000435802"/>
    </source>
</evidence>
<feature type="transmembrane region" description="Helical" evidence="4">
    <location>
        <begin position="6"/>
        <end position="24"/>
    </location>
</feature>
<keyword evidence="1" id="KW-0805">Transcription regulation</keyword>
<dbReference type="AlphaFoldDB" id="A0A6N8SF43"/>
<feature type="transmembrane region" description="Helical" evidence="4">
    <location>
        <begin position="181"/>
        <end position="202"/>
    </location>
</feature>
<dbReference type="PANTHER" id="PTHR43280">
    <property type="entry name" value="ARAC-FAMILY TRANSCRIPTIONAL REGULATOR"/>
    <property type="match status" value="1"/>
</dbReference>
<dbReference type="GO" id="GO:0003700">
    <property type="term" value="F:DNA-binding transcription factor activity"/>
    <property type="evidence" value="ECO:0007669"/>
    <property type="project" value="InterPro"/>
</dbReference>
<keyword evidence="2" id="KW-0238">DNA-binding</keyword>
<protein>
    <submittedName>
        <fullName evidence="6">Helix-turn-helix domain-containing protein</fullName>
    </submittedName>
</protein>
<feature type="domain" description="HTH araC/xylS-type" evidence="5">
    <location>
        <begin position="225"/>
        <end position="330"/>
    </location>
</feature>
<dbReference type="Gene3D" id="1.10.10.60">
    <property type="entry name" value="Homeodomain-like"/>
    <property type="match status" value="1"/>
</dbReference>
<keyword evidence="4" id="KW-1133">Transmembrane helix</keyword>
<dbReference type="OrthoDB" id="9816011at2"/>
<dbReference type="InterPro" id="IPR009057">
    <property type="entry name" value="Homeodomain-like_sf"/>
</dbReference>
<comment type="caution">
    <text evidence="6">The sequence shown here is derived from an EMBL/GenBank/DDBJ whole genome shotgun (WGS) entry which is preliminary data.</text>
</comment>
<dbReference type="InterPro" id="IPR018060">
    <property type="entry name" value="HTH_AraC"/>
</dbReference>
<evidence type="ECO:0000256" key="2">
    <source>
        <dbReference type="ARBA" id="ARBA00023125"/>
    </source>
</evidence>
<organism evidence="6 7">
    <name type="scientific">Shinella kummerowiae</name>
    <dbReference type="NCBI Taxonomy" id="417745"/>
    <lineage>
        <taxon>Bacteria</taxon>
        <taxon>Pseudomonadati</taxon>
        <taxon>Pseudomonadota</taxon>
        <taxon>Alphaproteobacteria</taxon>
        <taxon>Hyphomicrobiales</taxon>
        <taxon>Rhizobiaceae</taxon>
        <taxon>Shinella</taxon>
    </lineage>
</organism>
<dbReference type="GO" id="GO:0043565">
    <property type="term" value="F:sequence-specific DNA binding"/>
    <property type="evidence" value="ECO:0007669"/>
    <property type="project" value="InterPro"/>
</dbReference>
<dbReference type="PANTHER" id="PTHR43280:SF29">
    <property type="entry name" value="ARAC-FAMILY TRANSCRIPTIONAL REGULATOR"/>
    <property type="match status" value="1"/>
</dbReference>
<gene>
    <name evidence="6" type="ORF">GR138_21040</name>
</gene>
<proteinExistence type="predicted"/>
<keyword evidence="4" id="KW-0812">Transmembrane</keyword>
<reference evidence="6 7" key="1">
    <citation type="submission" date="2019-12" db="EMBL/GenBank/DDBJ databases">
        <title>Shinella kummerowiae sp. nov., a symbiotic bacterium isolated from root nodules of the herbal legume Kummerowia stipulacea.</title>
        <authorList>
            <person name="Gao J."/>
        </authorList>
    </citation>
    <scope>NUCLEOTIDE SEQUENCE [LARGE SCALE GENOMIC DNA]</scope>
    <source>
        <strain evidence="6 7">CCBAU 25048</strain>
    </source>
</reference>
<dbReference type="PROSITE" id="PS01124">
    <property type="entry name" value="HTH_ARAC_FAMILY_2"/>
    <property type="match status" value="1"/>
</dbReference>
<keyword evidence="4" id="KW-0472">Membrane</keyword>
<dbReference type="Pfam" id="PF12833">
    <property type="entry name" value="HTH_18"/>
    <property type="match status" value="1"/>
</dbReference>
<evidence type="ECO:0000256" key="4">
    <source>
        <dbReference type="SAM" id="Phobius"/>
    </source>
</evidence>
<evidence type="ECO:0000313" key="6">
    <source>
        <dbReference type="EMBL" id="MXN47694.1"/>
    </source>
</evidence>
<name>A0A6N8SF43_9HYPH</name>
<dbReference type="SMART" id="SM00342">
    <property type="entry name" value="HTH_ARAC"/>
    <property type="match status" value="1"/>
</dbReference>
<feature type="transmembrane region" description="Helical" evidence="4">
    <location>
        <begin position="31"/>
        <end position="50"/>
    </location>
</feature>
<accession>A0A6N8SF43</accession>
<evidence type="ECO:0000256" key="3">
    <source>
        <dbReference type="ARBA" id="ARBA00023163"/>
    </source>
</evidence>
<dbReference type="SUPFAM" id="SSF46689">
    <property type="entry name" value="Homeodomain-like"/>
    <property type="match status" value="1"/>
</dbReference>
<dbReference type="EMBL" id="WUMK01000008">
    <property type="protein sequence ID" value="MXN47694.1"/>
    <property type="molecule type" value="Genomic_DNA"/>
</dbReference>
<dbReference type="Proteomes" id="UP000435802">
    <property type="component" value="Unassembled WGS sequence"/>
</dbReference>
<feature type="transmembrane region" description="Helical" evidence="4">
    <location>
        <begin position="56"/>
        <end position="76"/>
    </location>
</feature>
<evidence type="ECO:0000259" key="5">
    <source>
        <dbReference type="PROSITE" id="PS01124"/>
    </source>
</evidence>
<sequence>MLFIPLPFVVALLLAIRFVVLLRNQESGNRPFLALIGLCILQSIVVGLRWGYDLTALRYVLPVLAAAVPPLVLASFRSLIQPDRADMPWLNGLPPLVVMALLLFAPYLIDVALVVIFVGYAAILLRLATAGPDGLEEARFDGAAGAHKALLIAAGALCLSASFDIAVMLDFEWSRGENVPMMVSNANLLSLFLLGLTATVAARARALPASPGEAEQDPSADERDRDVLERVDRLLATQNLFRDENLTLARLARRAGVPARQISGAINRLAGKNVSQYINDFRIAEACRLLRETDMPVTAAMFESGFQTKSNFNREFRRVTTQSPANWRADNRAPSLAGG</sequence>
<evidence type="ECO:0000256" key="1">
    <source>
        <dbReference type="ARBA" id="ARBA00023015"/>
    </source>
</evidence>
<keyword evidence="3" id="KW-0804">Transcription</keyword>
<feature type="transmembrane region" description="Helical" evidence="4">
    <location>
        <begin position="149"/>
        <end position="169"/>
    </location>
</feature>
<keyword evidence="7" id="KW-1185">Reference proteome</keyword>